<protein>
    <submittedName>
        <fullName evidence="2">Uncharacterized protein</fullName>
    </submittedName>
</protein>
<evidence type="ECO:0000256" key="1">
    <source>
        <dbReference type="SAM" id="Phobius"/>
    </source>
</evidence>
<feature type="transmembrane region" description="Helical" evidence="1">
    <location>
        <begin position="14"/>
        <end position="38"/>
    </location>
</feature>
<keyword evidence="1" id="KW-0812">Transmembrane</keyword>
<dbReference type="RefSeq" id="WP_007694977.1">
    <property type="nucleotide sequence ID" value="NZ_AJRK01000353.1"/>
</dbReference>
<evidence type="ECO:0000313" key="2">
    <source>
        <dbReference type="EMBL" id="EMA36722.1"/>
    </source>
</evidence>
<keyword evidence="3" id="KW-1185">Reference proteome</keyword>
<name>M0LT31_9EURY</name>
<reference evidence="2 3" key="1">
    <citation type="journal article" date="2014" name="PLoS Genet.">
        <title>Phylogenetically driven sequencing of extremely halophilic archaea reveals strategies for static and dynamic osmo-response.</title>
        <authorList>
            <person name="Becker E.A."/>
            <person name="Seitzer P.M."/>
            <person name="Tritt A."/>
            <person name="Larsen D."/>
            <person name="Krusor M."/>
            <person name="Yao A.I."/>
            <person name="Wu D."/>
            <person name="Madern D."/>
            <person name="Eisen J.A."/>
            <person name="Darling A.E."/>
            <person name="Facciotti M.T."/>
        </authorList>
    </citation>
    <scope>NUCLEOTIDE SEQUENCE [LARGE SCALE GENOMIC DNA]</scope>
    <source>
        <strain evidence="2 3">100A6</strain>
    </source>
</reference>
<accession>M0LT31</accession>
<proteinExistence type="predicted"/>
<keyword evidence="1" id="KW-1133">Transmembrane helix</keyword>
<dbReference type="AlphaFoldDB" id="M0LT31"/>
<evidence type="ECO:0000313" key="3">
    <source>
        <dbReference type="Proteomes" id="UP000011566"/>
    </source>
</evidence>
<keyword evidence="1" id="KW-0472">Membrane</keyword>
<dbReference type="PATRIC" id="fig|1132509.6.peg.3268"/>
<gene>
    <name evidence="2" type="ORF">C447_13984</name>
</gene>
<dbReference type="EMBL" id="AOMB01000040">
    <property type="protein sequence ID" value="EMA36722.1"/>
    <property type="molecule type" value="Genomic_DNA"/>
</dbReference>
<dbReference type="Proteomes" id="UP000011566">
    <property type="component" value="Unassembled WGS sequence"/>
</dbReference>
<organism evidence="2 3">
    <name type="scientific">Halococcus hamelinensis 100A6</name>
    <dbReference type="NCBI Taxonomy" id="1132509"/>
    <lineage>
        <taxon>Archaea</taxon>
        <taxon>Methanobacteriati</taxon>
        <taxon>Methanobacteriota</taxon>
        <taxon>Stenosarchaea group</taxon>
        <taxon>Halobacteria</taxon>
        <taxon>Halobacteriales</taxon>
        <taxon>Halococcaceae</taxon>
        <taxon>Halococcus</taxon>
    </lineage>
</organism>
<comment type="caution">
    <text evidence="2">The sequence shown here is derived from an EMBL/GenBank/DDBJ whole genome shotgun (WGS) entry which is preliminary data.</text>
</comment>
<dbReference type="OrthoDB" id="211356at2157"/>
<feature type="transmembrane region" description="Helical" evidence="1">
    <location>
        <begin position="50"/>
        <end position="72"/>
    </location>
</feature>
<sequence>MTIRSYLDRFVHPWIAAIATVGALLWLASFIVAAIGLGIRTSHPLWNIRLFAASGYLGLLGMGIIAACALWLGGLRIVQVTRRFVG</sequence>